<evidence type="ECO:0000259" key="2">
    <source>
        <dbReference type="Pfam" id="PF11738"/>
    </source>
</evidence>
<feature type="signal peptide" evidence="1">
    <location>
        <begin position="1"/>
        <end position="26"/>
    </location>
</feature>
<dbReference type="RefSeq" id="WP_338709144.1">
    <property type="nucleotide sequence ID" value="NZ_CP145893.1"/>
</dbReference>
<sequence length="339" mass="38058">MRKYLLSILVVLFSLFIVFPSSTASAANGKVTLKSYSYKGQPYVQVVNHPNKNAASKMNKALKAHAVNAASVANSSDIKQNQDYYYKTSVQTAYNKQGALSVVYYSYVYTGGIHDMQWVESFNFNSSNGNRIYMKDFLDSRTKIVRANVYLQSILEKRSQANPGSILYTDTIIDIQKGTFFYNDKGFTLRFNPYEVAPFSEGFVDVYIPYDIIVNGQNTAPVKPQKPQITQVSGVLASDIHVYSNDLKTFLGTLSTNTYDRESIFNEYGTYGSQYNRLSIWNSYGNYGSSYSSESAFNEYTSTPPVLVYKGEVFGYVTSNTYLTNGILPSKLLTFAESL</sequence>
<evidence type="ECO:0000256" key="1">
    <source>
        <dbReference type="SAM" id="SignalP"/>
    </source>
</evidence>
<feature type="chain" id="PRO_5044896087" evidence="1">
    <location>
        <begin position="27"/>
        <end position="339"/>
    </location>
</feature>
<dbReference type="Gene3D" id="3.30.565.40">
    <property type="entry name" value="Fervidobacterium nodosum Rt17-B1 like"/>
    <property type="match status" value="1"/>
</dbReference>
<organism evidence="3 4">
    <name type="scientific">Paenibacillus amylolyticus</name>
    <dbReference type="NCBI Taxonomy" id="1451"/>
    <lineage>
        <taxon>Bacteria</taxon>
        <taxon>Bacillati</taxon>
        <taxon>Bacillota</taxon>
        <taxon>Bacilli</taxon>
        <taxon>Bacillales</taxon>
        <taxon>Paenibacillaceae</taxon>
        <taxon>Paenibacillus</taxon>
    </lineage>
</organism>
<keyword evidence="1" id="KW-0732">Signal</keyword>
<dbReference type="EMBL" id="CP145893">
    <property type="protein sequence ID" value="WWP24021.1"/>
    <property type="molecule type" value="Genomic_DNA"/>
</dbReference>
<evidence type="ECO:0000313" key="4">
    <source>
        <dbReference type="Proteomes" id="UP001364764"/>
    </source>
</evidence>
<dbReference type="GeneID" id="93479929"/>
<accession>A0ABD8B3A2</accession>
<keyword evidence="3" id="KW-0614">Plasmid</keyword>
<gene>
    <name evidence="3" type="ORF">V6668_30650</name>
</gene>
<dbReference type="AlphaFoldDB" id="A0ABD8B3A2"/>
<name>A0ABD8B3A2_PAEAM</name>
<dbReference type="InterPro" id="IPR021729">
    <property type="entry name" value="DUF3298"/>
</dbReference>
<proteinExistence type="predicted"/>
<reference evidence="3 4" key="1">
    <citation type="submission" date="2024-02" db="EMBL/GenBank/DDBJ databases">
        <title>Complete sequences of two Paenibacillus sp. strains and one Lysinibacillus strain isolated from the environment on STAA medium highlight biotechnological potential.</title>
        <authorList>
            <person name="Attere S.A."/>
            <person name="Piche L.C."/>
            <person name="Intertaglia L."/>
            <person name="Lami R."/>
            <person name="Charette S.J."/>
            <person name="Vincent A.T."/>
        </authorList>
    </citation>
    <scope>NUCLEOTIDE SEQUENCE [LARGE SCALE GENOMIC DNA]</scope>
    <source>
        <strain evidence="3 4">Y5S-7</strain>
        <plasmid evidence="3 4">pY5S7-1</plasmid>
    </source>
</reference>
<feature type="domain" description="DUF3298" evidence="2">
    <location>
        <begin position="177"/>
        <end position="211"/>
    </location>
</feature>
<dbReference type="Proteomes" id="UP001364764">
    <property type="component" value="Plasmid pY5S7-1"/>
</dbReference>
<dbReference type="Gene3D" id="3.90.640.20">
    <property type="entry name" value="Heat-shock cognate protein, ATPase"/>
    <property type="match status" value="1"/>
</dbReference>
<geneLocation type="plasmid" evidence="3 4">
    <name>pY5S7-1</name>
</geneLocation>
<dbReference type="InterPro" id="IPR037126">
    <property type="entry name" value="PdaC/RsiV-like_sf"/>
</dbReference>
<protein>
    <submittedName>
        <fullName evidence="3">DUF3298 domain-containing protein</fullName>
    </submittedName>
</protein>
<evidence type="ECO:0000313" key="3">
    <source>
        <dbReference type="EMBL" id="WWP24021.1"/>
    </source>
</evidence>
<dbReference type="Pfam" id="PF11738">
    <property type="entry name" value="DUF3298"/>
    <property type="match status" value="1"/>
</dbReference>